<keyword evidence="4" id="KW-1185">Reference proteome</keyword>
<name>A0A1Y2LHM0_EPING</name>
<accession>A0A1Y2LHM0</accession>
<dbReference type="AlphaFoldDB" id="A0A1Y2LHM0"/>
<dbReference type="InterPro" id="IPR058525">
    <property type="entry name" value="DUF8212"/>
</dbReference>
<protein>
    <submittedName>
        <fullName evidence="3">Uncharacterized protein</fullName>
    </submittedName>
</protein>
<gene>
    <name evidence="3" type="ORF">B5807_12023</name>
</gene>
<dbReference type="InterPro" id="IPR010730">
    <property type="entry name" value="HET"/>
</dbReference>
<proteinExistence type="predicted"/>
<organism evidence="3 4">
    <name type="scientific">Epicoccum nigrum</name>
    <name type="common">Soil fungus</name>
    <name type="synonym">Epicoccum purpurascens</name>
    <dbReference type="NCBI Taxonomy" id="105696"/>
    <lineage>
        <taxon>Eukaryota</taxon>
        <taxon>Fungi</taxon>
        <taxon>Dikarya</taxon>
        <taxon>Ascomycota</taxon>
        <taxon>Pezizomycotina</taxon>
        <taxon>Dothideomycetes</taxon>
        <taxon>Pleosporomycetidae</taxon>
        <taxon>Pleosporales</taxon>
        <taxon>Pleosporineae</taxon>
        <taxon>Didymellaceae</taxon>
        <taxon>Epicoccum</taxon>
    </lineage>
</organism>
<reference evidence="3 4" key="1">
    <citation type="journal article" date="2017" name="Genome Announc.">
        <title>Genome sequence of the saprophytic ascomycete Epicoccum nigrum ICMP 19927 strain isolated from New Zealand.</title>
        <authorList>
            <person name="Fokin M."/>
            <person name="Fleetwood D."/>
            <person name="Weir B.S."/>
            <person name="Villas-Boas S.G."/>
        </authorList>
    </citation>
    <scope>NUCLEOTIDE SEQUENCE [LARGE SCALE GENOMIC DNA]</scope>
    <source>
        <strain evidence="3 4">ICMP 19927</strain>
    </source>
</reference>
<dbReference type="Proteomes" id="UP000193240">
    <property type="component" value="Unassembled WGS sequence"/>
</dbReference>
<dbReference type="EMBL" id="KZ107870">
    <property type="protein sequence ID" value="OSS43315.1"/>
    <property type="molecule type" value="Genomic_DNA"/>
</dbReference>
<dbReference type="STRING" id="105696.A0A1Y2LHM0"/>
<dbReference type="PANTHER" id="PTHR10622:SF10">
    <property type="entry name" value="HET DOMAIN-CONTAINING PROTEIN"/>
    <property type="match status" value="1"/>
</dbReference>
<dbReference type="Pfam" id="PF06985">
    <property type="entry name" value="HET"/>
    <property type="match status" value="1"/>
</dbReference>
<dbReference type="PANTHER" id="PTHR10622">
    <property type="entry name" value="HET DOMAIN-CONTAINING PROTEIN"/>
    <property type="match status" value="1"/>
</dbReference>
<dbReference type="Pfam" id="PF26640">
    <property type="entry name" value="DUF8212"/>
    <property type="match status" value="1"/>
</dbReference>
<evidence type="ECO:0000313" key="3">
    <source>
        <dbReference type="EMBL" id="OSS43315.1"/>
    </source>
</evidence>
<dbReference type="InParanoid" id="A0A1Y2LHM0"/>
<sequence>MWLLNTHTITLRSFIANIPDYVILSHTWGPEEVTFDDISKSAQHAKLKGYAKVVGCCKQAIQDGFEWAWIDTCCIDKKSSAELSEAINSMYKWYWDAAICYAYLQDVGDLPAPPIIGASNWFRRGWTLQELLAPLHVEFYTRSWSFIGTKAGLLSTVQRVTKIDESFLEDRTTIQHANIATKFGWASRRKTTREEDMAYCLLGLVGINMPMLYGEGQRAFYRLQLEILKQSNDHTIFAWEYPFQHAELRPSTAVLAPSPSYFFNSRGIQTIRDPRSIETLTFAVTNNGLRIRLPVVKTNPNEFVAFLHCENHNGDNVGVRLSKLDKEQYHRLPGSSLVDLREYEDQPGKMQTLYLVLESNLGHADNSKYALENNLSGTFTHIKNVRGDCGYQIANIVLSTPTEFADIDAYELARKEFRVPSDTLVCISIDSSVWSPNSIALLLSFSSGGHPIMYATESSGEIDKSLKIGWYRLFEDRPNFASEIGVDHIRVVLNDCGQRTLIEVKSKRRLHSRRQIFRRSKETKAPDQVASAIYAGTCDTWSLTRKGKRLESSQTKTTKSSIS</sequence>
<evidence type="ECO:0000313" key="4">
    <source>
        <dbReference type="Proteomes" id="UP000193240"/>
    </source>
</evidence>
<feature type="domain" description="Heterokaryon incompatibility" evidence="1">
    <location>
        <begin position="21"/>
        <end position="106"/>
    </location>
</feature>
<evidence type="ECO:0000259" key="1">
    <source>
        <dbReference type="Pfam" id="PF06985"/>
    </source>
</evidence>
<feature type="domain" description="DUF8212" evidence="2">
    <location>
        <begin position="218"/>
        <end position="261"/>
    </location>
</feature>
<evidence type="ECO:0000259" key="2">
    <source>
        <dbReference type="Pfam" id="PF26640"/>
    </source>
</evidence>